<dbReference type="EMBL" id="BAAATD010000001">
    <property type="protein sequence ID" value="GAA2573243.1"/>
    <property type="molecule type" value="Genomic_DNA"/>
</dbReference>
<proteinExistence type="predicted"/>
<dbReference type="InterPro" id="IPR036249">
    <property type="entry name" value="Thioredoxin-like_sf"/>
</dbReference>
<dbReference type="RefSeq" id="WP_344536601.1">
    <property type="nucleotide sequence ID" value="NZ_BAAATD010000001.1"/>
</dbReference>
<dbReference type="CDD" id="cd02966">
    <property type="entry name" value="TlpA_like_family"/>
    <property type="match status" value="1"/>
</dbReference>
<dbReference type="Gene3D" id="3.40.30.10">
    <property type="entry name" value="Glutaredoxin"/>
    <property type="match status" value="1"/>
</dbReference>
<dbReference type="Proteomes" id="UP001501509">
    <property type="component" value="Unassembled WGS sequence"/>
</dbReference>
<comment type="caution">
    <text evidence="1">The sequence shown here is derived from an EMBL/GenBank/DDBJ whole genome shotgun (WGS) entry which is preliminary data.</text>
</comment>
<dbReference type="SUPFAM" id="SSF52833">
    <property type="entry name" value="Thioredoxin-like"/>
    <property type="match status" value="1"/>
</dbReference>
<name>A0ABN3P7T6_9ACTN</name>
<evidence type="ECO:0000313" key="1">
    <source>
        <dbReference type="EMBL" id="GAA2573243.1"/>
    </source>
</evidence>
<reference evidence="1 2" key="1">
    <citation type="journal article" date="2019" name="Int. J. Syst. Evol. Microbiol.">
        <title>The Global Catalogue of Microorganisms (GCM) 10K type strain sequencing project: providing services to taxonomists for standard genome sequencing and annotation.</title>
        <authorList>
            <consortium name="The Broad Institute Genomics Platform"/>
            <consortium name="The Broad Institute Genome Sequencing Center for Infectious Disease"/>
            <person name="Wu L."/>
            <person name="Ma J."/>
        </authorList>
    </citation>
    <scope>NUCLEOTIDE SEQUENCE [LARGE SCALE GENOMIC DNA]</scope>
    <source>
        <strain evidence="1 2">JCM 6833</strain>
    </source>
</reference>
<keyword evidence="2" id="KW-1185">Reference proteome</keyword>
<accession>A0ABN3P7T6</accession>
<gene>
    <name evidence="1" type="ORF">GCM10010411_01120</name>
</gene>
<sequence length="176" mass="18287">MSVLVVAVVLVGALGLANLMLTMAVVRRLGAHSIRLAELGPPQSRMVAPGTPLAAFEATSLDGSPVTRESFSGQTLVGVFSTDCASCHERVPEFAAYLRDTAPERAFALVTGDPEQIGVFAAQLEPVATVVVESLGGPMGKALQISQFPSFYLIDGEAVIVAAETDPGRLPVAARP</sequence>
<organism evidence="1 2">
    <name type="scientific">Actinomadura fulvescens</name>
    <dbReference type="NCBI Taxonomy" id="46160"/>
    <lineage>
        <taxon>Bacteria</taxon>
        <taxon>Bacillati</taxon>
        <taxon>Actinomycetota</taxon>
        <taxon>Actinomycetes</taxon>
        <taxon>Streptosporangiales</taxon>
        <taxon>Thermomonosporaceae</taxon>
        <taxon>Actinomadura</taxon>
    </lineage>
</organism>
<protein>
    <submittedName>
        <fullName evidence="1">TlpA family protein</fullName>
    </submittedName>
</protein>
<evidence type="ECO:0000313" key="2">
    <source>
        <dbReference type="Proteomes" id="UP001501509"/>
    </source>
</evidence>